<feature type="compositionally biased region" description="Basic and acidic residues" evidence="8">
    <location>
        <begin position="13"/>
        <end position="31"/>
    </location>
</feature>
<dbReference type="PIRSF" id="PIRSF006060">
    <property type="entry name" value="AA_transporter"/>
    <property type="match status" value="1"/>
</dbReference>
<feature type="transmembrane region" description="Helical" evidence="9">
    <location>
        <begin position="205"/>
        <end position="228"/>
    </location>
</feature>
<dbReference type="InterPro" id="IPR004840">
    <property type="entry name" value="Amino_acid_permease_CS"/>
</dbReference>
<evidence type="ECO:0000256" key="2">
    <source>
        <dbReference type="ARBA" id="ARBA00009523"/>
    </source>
</evidence>
<keyword evidence="3" id="KW-0813">Transport</keyword>
<feature type="transmembrane region" description="Helical" evidence="9">
    <location>
        <begin position="68"/>
        <end position="88"/>
    </location>
</feature>
<feature type="transmembrane region" description="Helical" evidence="9">
    <location>
        <begin position="390"/>
        <end position="407"/>
    </location>
</feature>
<keyword evidence="4 9" id="KW-0812">Transmembrane</keyword>
<evidence type="ECO:0000256" key="7">
    <source>
        <dbReference type="ARBA" id="ARBA00023136"/>
    </source>
</evidence>
<dbReference type="PANTHER" id="PTHR43341">
    <property type="entry name" value="AMINO ACID PERMEASE"/>
    <property type="match status" value="1"/>
</dbReference>
<reference evidence="11 12" key="1">
    <citation type="journal article" date="2011" name="Science">
        <title>Comparative functional genomics of the fission yeasts.</title>
        <authorList>
            <person name="Rhind N."/>
            <person name="Chen Z."/>
            <person name="Yassour M."/>
            <person name="Thompson D.A."/>
            <person name="Haas B.J."/>
            <person name="Habib N."/>
            <person name="Wapinski I."/>
            <person name="Roy S."/>
            <person name="Lin M.F."/>
            <person name="Heiman D.I."/>
            <person name="Young S.K."/>
            <person name="Furuya K."/>
            <person name="Guo Y."/>
            <person name="Pidoux A."/>
            <person name="Chen H.M."/>
            <person name="Robbertse B."/>
            <person name="Goldberg J.M."/>
            <person name="Aoki K."/>
            <person name="Bayne E.H."/>
            <person name="Berlin A.M."/>
            <person name="Desjardins C.A."/>
            <person name="Dobbs E."/>
            <person name="Dukaj L."/>
            <person name="Fan L."/>
            <person name="FitzGerald M.G."/>
            <person name="French C."/>
            <person name="Gujja S."/>
            <person name="Hansen K."/>
            <person name="Keifenheim D."/>
            <person name="Levin J.Z."/>
            <person name="Mosher R.A."/>
            <person name="Mueller C.A."/>
            <person name="Pfiffner J."/>
            <person name="Priest M."/>
            <person name="Russ C."/>
            <person name="Smialowska A."/>
            <person name="Swoboda P."/>
            <person name="Sykes S.M."/>
            <person name="Vaughn M."/>
            <person name="Vengrova S."/>
            <person name="Yoder R."/>
            <person name="Zeng Q."/>
            <person name="Allshire R."/>
            <person name="Baulcombe D."/>
            <person name="Birren B.W."/>
            <person name="Brown W."/>
            <person name="Ekwall K."/>
            <person name="Kellis M."/>
            <person name="Leatherwood J."/>
            <person name="Levin H."/>
            <person name="Margalit H."/>
            <person name="Martienssen R."/>
            <person name="Nieduszynski C.A."/>
            <person name="Spatafora J.W."/>
            <person name="Friedman N."/>
            <person name="Dalgaard J.Z."/>
            <person name="Baumann P."/>
            <person name="Niki H."/>
            <person name="Regev A."/>
            <person name="Nusbaum C."/>
        </authorList>
    </citation>
    <scope>NUCLEOTIDE SEQUENCE [LARGE SCALE GENOMIC DNA]</scope>
    <source>
        <strain evidence="12">yFS286</strain>
    </source>
</reference>
<dbReference type="eggNOG" id="KOG1286">
    <property type="taxonomic scope" value="Eukaryota"/>
</dbReference>
<feature type="transmembrane region" description="Helical" evidence="9">
    <location>
        <begin position="413"/>
        <end position="436"/>
    </location>
</feature>
<dbReference type="HOGENOM" id="CLU_007946_12_1_1"/>
<comment type="subcellular location">
    <subcellularLocation>
        <location evidence="1">Membrane</location>
        <topology evidence="1">Multi-pass membrane protein</topology>
    </subcellularLocation>
</comment>
<dbReference type="VEuPathDB" id="FungiDB:SOCG_00140"/>
<feature type="transmembrane region" description="Helical" evidence="9">
    <location>
        <begin position="176"/>
        <end position="193"/>
    </location>
</feature>
<feature type="transmembrane region" description="Helical" evidence="9">
    <location>
        <begin position="457"/>
        <end position="485"/>
    </location>
</feature>
<feature type="transmembrane region" description="Helical" evidence="9">
    <location>
        <begin position="248"/>
        <end position="269"/>
    </location>
</feature>
<protein>
    <recommendedName>
        <fullName evidence="10">Amino acid permease/ SLC12A domain-containing protein</fullName>
    </recommendedName>
</protein>
<feature type="transmembrane region" description="Helical" evidence="9">
    <location>
        <begin position="497"/>
        <end position="517"/>
    </location>
</feature>
<name>S9PTA1_SCHOY</name>
<dbReference type="OMA" id="NYALFWV"/>
<feature type="region of interest" description="Disordered" evidence="8">
    <location>
        <begin position="547"/>
        <end position="596"/>
    </location>
</feature>
<evidence type="ECO:0000256" key="8">
    <source>
        <dbReference type="SAM" id="MobiDB-lite"/>
    </source>
</evidence>
<feature type="transmembrane region" description="Helical" evidence="9">
    <location>
        <begin position="94"/>
        <end position="116"/>
    </location>
</feature>
<dbReference type="GO" id="GO:0016020">
    <property type="term" value="C:membrane"/>
    <property type="evidence" value="ECO:0007669"/>
    <property type="project" value="UniProtKB-SubCell"/>
</dbReference>
<evidence type="ECO:0000256" key="4">
    <source>
        <dbReference type="ARBA" id="ARBA00022692"/>
    </source>
</evidence>
<dbReference type="AlphaFoldDB" id="S9PTA1"/>
<keyword evidence="12" id="KW-1185">Reference proteome</keyword>
<evidence type="ECO:0000256" key="5">
    <source>
        <dbReference type="ARBA" id="ARBA00022970"/>
    </source>
</evidence>
<evidence type="ECO:0000313" key="11">
    <source>
        <dbReference type="EMBL" id="EPX72376.1"/>
    </source>
</evidence>
<dbReference type="GeneID" id="25029124"/>
<keyword evidence="5" id="KW-0029">Amino-acid transport</keyword>
<dbReference type="FunFam" id="1.20.1740.10:FF:000001">
    <property type="entry name" value="Amino acid permease"/>
    <property type="match status" value="1"/>
</dbReference>
<gene>
    <name evidence="11" type="ORF">SOCG_00140</name>
</gene>
<organism evidence="11 12">
    <name type="scientific">Schizosaccharomyces octosporus (strain yFS286)</name>
    <name type="common">Fission yeast</name>
    <name type="synonym">Octosporomyces octosporus</name>
    <dbReference type="NCBI Taxonomy" id="483514"/>
    <lineage>
        <taxon>Eukaryota</taxon>
        <taxon>Fungi</taxon>
        <taxon>Dikarya</taxon>
        <taxon>Ascomycota</taxon>
        <taxon>Taphrinomycotina</taxon>
        <taxon>Schizosaccharomycetes</taxon>
        <taxon>Schizosaccharomycetales</taxon>
        <taxon>Schizosaccharomycetaceae</taxon>
        <taxon>Schizosaccharomyces</taxon>
    </lineage>
</organism>
<dbReference type="Pfam" id="PF00324">
    <property type="entry name" value="AA_permease"/>
    <property type="match status" value="1"/>
</dbReference>
<keyword evidence="6 9" id="KW-1133">Transmembrane helix</keyword>
<evidence type="ECO:0000256" key="6">
    <source>
        <dbReference type="ARBA" id="ARBA00022989"/>
    </source>
</evidence>
<evidence type="ECO:0000256" key="9">
    <source>
        <dbReference type="SAM" id="Phobius"/>
    </source>
</evidence>
<accession>S9PTA1</accession>
<feature type="domain" description="Amino acid permease/ SLC12A" evidence="10">
    <location>
        <begin position="65"/>
        <end position="524"/>
    </location>
</feature>
<evidence type="ECO:0000256" key="1">
    <source>
        <dbReference type="ARBA" id="ARBA00004141"/>
    </source>
</evidence>
<dbReference type="Proteomes" id="UP000016088">
    <property type="component" value="Unassembled WGS sequence"/>
</dbReference>
<feature type="region of interest" description="Disordered" evidence="8">
    <location>
        <begin position="1"/>
        <end position="31"/>
    </location>
</feature>
<dbReference type="InterPro" id="IPR050524">
    <property type="entry name" value="APC_YAT"/>
</dbReference>
<keyword evidence="7 9" id="KW-0472">Membrane</keyword>
<evidence type="ECO:0000259" key="10">
    <source>
        <dbReference type="Pfam" id="PF00324"/>
    </source>
</evidence>
<dbReference type="OrthoDB" id="3900342at2759"/>
<dbReference type="PROSITE" id="PS00218">
    <property type="entry name" value="AMINO_ACID_PERMEASE_1"/>
    <property type="match status" value="1"/>
</dbReference>
<feature type="compositionally biased region" description="Polar residues" evidence="8">
    <location>
        <begin position="1"/>
        <end position="12"/>
    </location>
</feature>
<dbReference type="PANTHER" id="PTHR43341:SF44">
    <property type="entry name" value="AMINO-ACID PERMEASE MEU22-RELATED"/>
    <property type="match status" value="1"/>
</dbReference>
<dbReference type="InterPro" id="IPR004841">
    <property type="entry name" value="AA-permease/SLC12A_dom"/>
</dbReference>
<dbReference type="RefSeq" id="XP_013018014.1">
    <property type="nucleotide sequence ID" value="XM_013162560.1"/>
</dbReference>
<evidence type="ECO:0000256" key="3">
    <source>
        <dbReference type="ARBA" id="ARBA00022448"/>
    </source>
</evidence>
<dbReference type="Gene3D" id="1.20.1740.10">
    <property type="entry name" value="Amino acid/polyamine transporter I"/>
    <property type="match status" value="1"/>
</dbReference>
<dbReference type="EMBL" id="KE503207">
    <property type="protein sequence ID" value="EPX72376.1"/>
    <property type="molecule type" value="Genomic_DNA"/>
</dbReference>
<feature type="transmembrane region" description="Helical" evidence="9">
    <location>
        <begin position="290"/>
        <end position="309"/>
    </location>
</feature>
<proteinExistence type="inferred from homology"/>
<sequence length="596" mass="65080">MTSNFYEDINTNLEKEMSKDTGKISSPADKKSRSFEHIDHDLENNVEIVTSEDEKGLKRQLKPRHMQMIAIGGCVGTGLFVGSGNALADGGPASIIIAFTVIGLYVIFTTSALAELSVLYPVSGSFYTYFSRFIDPAWGFAVGIQYWLSFAVTVPLELTVAPLIINVWHAPGRASVWISVFYVLIIGINIWGTKGYGEVEFVLSIVKLVAVFGFLLLSIIITAGGVPTDTRGVIGVSYWKPPLTFNNGIKGFCAVLVIAIFSLSGTELVGLAAAEAKDPHKTIPKAVRQIFWRIILFYVLALFMLTLVIPSNNPHLRTSGDSEALLSPFVIAIKLANIKALPSVMNAVILSSTLSVGNSASYAASRALFALAKNGFAPKFLLKTNKRGHPIYAIIITLSLGSIAYFTEAGVGGALFGWLLSICGLSTTFIWGSICLSHLQFRRAWKAQNHSLEELPYLSMFGVYGSVYGVVMTFLALAAQLYVAIFPIDRAPNPISFFQAYLAAPLLVISYVSWKLLKKTRIVNIKEINLEDGMQIEPDIEQQIEEKPSDEDLLPMAPSKLASDESSQSSGIWQDKDATTIVTPEPIWPNKSLNKK</sequence>
<comment type="similarity">
    <text evidence="2">Belongs to the amino acid-polyamine-organocation (APC) superfamily.</text>
</comment>
<evidence type="ECO:0000313" key="12">
    <source>
        <dbReference type="Proteomes" id="UP000016088"/>
    </source>
</evidence>
<dbReference type="GO" id="GO:0015171">
    <property type="term" value="F:amino acid transmembrane transporter activity"/>
    <property type="evidence" value="ECO:0007669"/>
    <property type="project" value="TreeGrafter"/>
</dbReference>